<organism evidence="2 3">
    <name type="scientific">Vibrio viridaestus</name>
    <dbReference type="NCBI Taxonomy" id="2487322"/>
    <lineage>
        <taxon>Bacteria</taxon>
        <taxon>Pseudomonadati</taxon>
        <taxon>Pseudomonadota</taxon>
        <taxon>Gammaproteobacteria</taxon>
        <taxon>Vibrionales</taxon>
        <taxon>Vibrionaceae</taxon>
        <taxon>Vibrio</taxon>
    </lineage>
</organism>
<evidence type="ECO:0000313" key="3">
    <source>
        <dbReference type="Proteomes" id="UP000281112"/>
    </source>
</evidence>
<feature type="transmembrane region" description="Helical" evidence="1">
    <location>
        <begin position="29"/>
        <end position="49"/>
    </location>
</feature>
<feature type="transmembrane region" description="Helical" evidence="1">
    <location>
        <begin position="61"/>
        <end position="79"/>
    </location>
</feature>
<dbReference type="Proteomes" id="UP000281112">
    <property type="component" value="Unassembled WGS sequence"/>
</dbReference>
<keyword evidence="1" id="KW-1133">Transmembrane helix</keyword>
<name>A0A3N9TL49_9VIBR</name>
<gene>
    <name evidence="2" type="ORF">EES38_00670</name>
</gene>
<feature type="transmembrane region" description="Helical" evidence="1">
    <location>
        <begin position="119"/>
        <end position="135"/>
    </location>
</feature>
<keyword evidence="1" id="KW-0812">Transmembrane</keyword>
<feature type="transmembrane region" description="Helical" evidence="1">
    <location>
        <begin position="91"/>
        <end position="107"/>
    </location>
</feature>
<protein>
    <submittedName>
        <fullName evidence="2">Uncharacterized protein</fullName>
    </submittedName>
</protein>
<dbReference type="AlphaFoldDB" id="A0A3N9TL49"/>
<accession>A0A3N9TL49</accession>
<dbReference type="RefSeq" id="WP_124935244.1">
    <property type="nucleotide sequence ID" value="NZ_RJVQ01000001.1"/>
</dbReference>
<feature type="transmembrane region" description="Helical" evidence="1">
    <location>
        <begin position="197"/>
        <end position="216"/>
    </location>
</feature>
<comment type="caution">
    <text evidence="2">The sequence shown here is derived from an EMBL/GenBank/DDBJ whole genome shotgun (WGS) entry which is preliminary data.</text>
</comment>
<reference evidence="2 3" key="1">
    <citation type="submission" date="2018-11" db="EMBL/GenBank/DDBJ databases">
        <title>Vibrio LJC006 sp. nov., isolated from seawater during the bloom of the enteromorpha.</title>
        <authorList>
            <person name="Liang J."/>
        </authorList>
    </citation>
    <scope>NUCLEOTIDE SEQUENCE [LARGE SCALE GENOMIC DNA]</scope>
    <source>
        <strain evidence="2 3">LJC006</strain>
    </source>
</reference>
<proteinExistence type="predicted"/>
<sequence>MGNRHSITSDNTEVNDISNQAKSVIIKNLSYAGVMLFICLATIACIHLDVDLFGPVINETSITECVQQILLGISSIAFYRVSIENPRVKQAALLISGFFMVMFIRELDFLFDYLHHGSWVYPALFVAAAAIYNACKEGADAIKQMAIILNYPDMKILIVGVMFLLVFSRLYGMGSFWQELMGQDYQRAVKNVAEESVELLCYFLITVSAVLTQFGLKKALQSKQM</sequence>
<evidence type="ECO:0000256" key="1">
    <source>
        <dbReference type="SAM" id="Phobius"/>
    </source>
</evidence>
<evidence type="ECO:0000313" key="2">
    <source>
        <dbReference type="EMBL" id="RQW64593.1"/>
    </source>
</evidence>
<keyword evidence="1" id="KW-0472">Membrane</keyword>
<dbReference type="OrthoDB" id="1425700at2"/>
<feature type="transmembrane region" description="Helical" evidence="1">
    <location>
        <begin position="156"/>
        <end position="177"/>
    </location>
</feature>
<dbReference type="EMBL" id="RJVQ01000001">
    <property type="protein sequence ID" value="RQW64593.1"/>
    <property type="molecule type" value="Genomic_DNA"/>
</dbReference>
<keyword evidence="3" id="KW-1185">Reference proteome</keyword>